<accession>A0AAV2R0U2</accession>
<dbReference type="GO" id="GO:0005700">
    <property type="term" value="C:polytene chromosome"/>
    <property type="evidence" value="ECO:0007669"/>
    <property type="project" value="TreeGrafter"/>
</dbReference>
<dbReference type="GO" id="GO:0043516">
    <property type="term" value="P:regulation of DNA damage response, signal transduction by p53 class mediator"/>
    <property type="evidence" value="ECO:0007669"/>
    <property type="project" value="TreeGrafter"/>
</dbReference>
<dbReference type="PANTHER" id="PTHR46167:SF1">
    <property type="entry name" value="N-LYSINE METHYLTRANSFERASE KMT5A"/>
    <property type="match status" value="1"/>
</dbReference>
<dbReference type="AlphaFoldDB" id="A0AAV2R0U2"/>
<dbReference type="InterPro" id="IPR051760">
    <property type="entry name" value="KMT5A"/>
</dbReference>
<name>A0AAV2R0U2_MEGNR</name>
<comment type="caution">
    <text evidence="3">The sequence shown here is derived from an EMBL/GenBank/DDBJ whole genome shotgun (WGS) entry which is preliminary data.</text>
</comment>
<feature type="non-terminal residue" evidence="3">
    <location>
        <position position="370"/>
    </location>
</feature>
<dbReference type="Pfam" id="PF00856">
    <property type="entry name" value="SET"/>
    <property type="match status" value="1"/>
</dbReference>
<dbReference type="SUPFAM" id="SSF82199">
    <property type="entry name" value="SET domain"/>
    <property type="match status" value="1"/>
</dbReference>
<dbReference type="InterPro" id="IPR046341">
    <property type="entry name" value="SET_dom_sf"/>
</dbReference>
<dbReference type="GO" id="GO:0042799">
    <property type="term" value="F:histone H4K20 methyltransferase activity"/>
    <property type="evidence" value="ECO:0007669"/>
    <property type="project" value="TreeGrafter"/>
</dbReference>
<dbReference type="InterPro" id="IPR001214">
    <property type="entry name" value="SET_dom"/>
</dbReference>
<proteinExistence type="predicted"/>
<evidence type="ECO:0000256" key="1">
    <source>
        <dbReference type="SAM" id="MobiDB-lite"/>
    </source>
</evidence>
<evidence type="ECO:0000259" key="2">
    <source>
        <dbReference type="PROSITE" id="PS50280"/>
    </source>
</evidence>
<sequence length="370" mass="41784">MDSHCRICGRLLLKRGKLMKSIHRGILSWLYKSYDFMAVTLAVCPTCGKSLMRHGQNYRNRKSGSGPKKQTSIVHWNYNLQCPIFDEEGNPIRPSISSKRAWNGRFRSAQDQLASNEKVYPALIPADTDAKETVYPPAKKRKSSKAEIGETAVTDTVEIPLLPAKKSNSSRSKMSELVVTDAIEKAPPPANPGKYTGASAPGHKECDRSMVGVQALRKSSRMKPTDIQKKLECNIIDGKDKGLQIIHTSTIGRGIATARSFKFGEYVATYQGEWINKEESRRREEEYSDKKGCYMFYNYTGSIDQYCLDATKDNGTYGRLINHSISNSNLNVKFITIGEISFIYFTARQDLDPNSQLFYDYNDKESSFDW</sequence>
<organism evidence="3 4">
    <name type="scientific">Meganyctiphanes norvegica</name>
    <name type="common">Northern krill</name>
    <name type="synonym">Thysanopoda norvegica</name>
    <dbReference type="NCBI Taxonomy" id="48144"/>
    <lineage>
        <taxon>Eukaryota</taxon>
        <taxon>Metazoa</taxon>
        <taxon>Ecdysozoa</taxon>
        <taxon>Arthropoda</taxon>
        <taxon>Crustacea</taxon>
        <taxon>Multicrustacea</taxon>
        <taxon>Malacostraca</taxon>
        <taxon>Eumalacostraca</taxon>
        <taxon>Eucarida</taxon>
        <taxon>Euphausiacea</taxon>
        <taxon>Euphausiidae</taxon>
        <taxon>Meganyctiphanes</taxon>
    </lineage>
</organism>
<protein>
    <recommendedName>
        <fullName evidence="2">SET domain-containing protein</fullName>
    </recommendedName>
</protein>
<reference evidence="3 4" key="1">
    <citation type="submission" date="2024-05" db="EMBL/GenBank/DDBJ databases">
        <authorList>
            <person name="Wallberg A."/>
        </authorList>
    </citation>
    <scope>NUCLEOTIDE SEQUENCE [LARGE SCALE GENOMIC DNA]</scope>
</reference>
<feature type="domain" description="SET" evidence="2">
    <location>
        <begin position="229"/>
        <end position="362"/>
    </location>
</feature>
<dbReference type="SMART" id="SM00317">
    <property type="entry name" value="SET"/>
    <property type="match status" value="1"/>
</dbReference>
<dbReference type="Gene3D" id="2.170.270.10">
    <property type="entry name" value="SET domain"/>
    <property type="match status" value="1"/>
</dbReference>
<dbReference type="PROSITE" id="PS50280">
    <property type="entry name" value="SET"/>
    <property type="match status" value="1"/>
</dbReference>
<dbReference type="GO" id="GO:0006357">
    <property type="term" value="P:regulation of transcription by RNA polymerase II"/>
    <property type="evidence" value="ECO:0007669"/>
    <property type="project" value="TreeGrafter"/>
</dbReference>
<evidence type="ECO:0000313" key="4">
    <source>
        <dbReference type="Proteomes" id="UP001497623"/>
    </source>
</evidence>
<dbReference type="PANTHER" id="PTHR46167">
    <property type="entry name" value="N-LYSINE METHYLTRANSFERASE KMT5A"/>
    <property type="match status" value="1"/>
</dbReference>
<evidence type="ECO:0000313" key="3">
    <source>
        <dbReference type="EMBL" id="CAL4105353.1"/>
    </source>
</evidence>
<dbReference type="Proteomes" id="UP001497623">
    <property type="component" value="Unassembled WGS sequence"/>
</dbReference>
<feature type="region of interest" description="Disordered" evidence="1">
    <location>
        <begin position="184"/>
        <end position="204"/>
    </location>
</feature>
<gene>
    <name evidence="3" type="ORF">MNOR_LOCUS18075</name>
</gene>
<dbReference type="GO" id="GO:0005634">
    <property type="term" value="C:nucleus"/>
    <property type="evidence" value="ECO:0007669"/>
    <property type="project" value="TreeGrafter"/>
</dbReference>
<keyword evidence="4" id="KW-1185">Reference proteome</keyword>
<dbReference type="EMBL" id="CAXKWB010012749">
    <property type="protein sequence ID" value="CAL4105353.1"/>
    <property type="molecule type" value="Genomic_DNA"/>
</dbReference>